<reference evidence="2" key="1">
    <citation type="submission" date="2012-11" db="EMBL/GenBank/DDBJ databases">
        <title>The Vampirome: Transcriptome and Proteome Analysis of the Submandibular and Accessory Glands of the Vampire Bat and Vector of Human Rabies, Desmodus rotundus.</title>
        <authorList>
            <person name="Francischetti I.M.B."/>
            <person name="Assumpcao T.C.F."/>
            <person name="Ma D."/>
            <person name="Vicente E.C."/>
            <person name="Ribeiro J.M.C."/>
        </authorList>
    </citation>
    <scope>NUCLEOTIDE SEQUENCE</scope>
    <source>
        <tissue evidence="2">Salivary gland</tissue>
    </source>
</reference>
<dbReference type="AlphaFoldDB" id="K9IQ10"/>
<protein>
    <submittedName>
        <fullName evidence="2">Putative secreted protein</fullName>
    </submittedName>
</protein>
<accession>K9IQ10</accession>
<sequence length="80" mass="9010">SGACPTFLILLLVPSAPPIPKCTYLRKLCLARCHVCLLSNLYWHQPRLCYDPASAQVKALHSACFSFTYIHSECPWIPSF</sequence>
<name>K9IQ10_DESRO</name>
<keyword evidence="1" id="KW-0732">Signal</keyword>
<evidence type="ECO:0000313" key="2">
    <source>
        <dbReference type="EMBL" id="JAA50360.1"/>
    </source>
</evidence>
<feature type="chain" id="PRO_5003932293" evidence="1">
    <location>
        <begin position="19"/>
        <end position="80"/>
    </location>
</feature>
<feature type="signal peptide" evidence="1">
    <location>
        <begin position="1"/>
        <end position="18"/>
    </location>
</feature>
<proteinExistence type="evidence at transcript level"/>
<organism evidence="2">
    <name type="scientific">Desmodus rotundus</name>
    <name type="common">Vampire bat</name>
    <dbReference type="NCBI Taxonomy" id="9430"/>
    <lineage>
        <taxon>Eukaryota</taxon>
        <taxon>Metazoa</taxon>
        <taxon>Chordata</taxon>
        <taxon>Craniata</taxon>
        <taxon>Vertebrata</taxon>
        <taxon>Euteleostomi</taxon>
        <taxon>Mammalia</taxon>
        <taxon>Eutheria</taxon>
        <taxon>Laurasiatheria</taxon>
        <taxon>Chiroptera</taxon>
        <taxon>Yangochiroptera</taxon>
        <taxon>Phyllostomidae</taxon>
        <taxon>Desmodontinae</taxon>
        <taxon>Desmodus</taxon>
    </lineage>
</organism>
<evidence type="ECO:0000256" key="1">
    <source>
        <dbReference type="SAM" id="SignalP"/>
    </source>
</evidence>
<feature type="non-terminal residue" evidence="2">
    <location>
        <position position="1"/>
    </location>
</feature>
<dbReference type="EMBL" id="GABZ01003165">
    <property type="protein sequence ID" value="JAA50360.1"/>
    <property type="molecule type" value="mRNA"/>
</dbReference>